<name>A0ABM3HP15_9MYRT</name>
<gene>
    <name evidence="3" type="primary">LOC115743569</name>
</gene>
<keyword evidence="2" id="KW-1185">Reference proteome</keyword>
<accession>A0ABM3HP15</accession>
<evidence type="ECO:0000256" key="1">
    <source>
        <dbReference type="SAM" id="MobiDB-lite"/>
    </source>
</evidence>
<feature type="compositionally biased region" description="Basic and acidic residues" evidence="1">
    <location>
        <begin position="1"/>
        <end position="10"/>
    </location>
</feature>
<sequence>MKRVDNRKDTTTLPVVTRDEEGKKRVEKVEVEAHSVDTLKHIERKLMDKGVQRMERHPADGLGGISRLPPKSGHGGKYTWEGPEDPAESELAPTPPAIDERDPNYVDEEAEEKATRGEDGEVAELVVGEVEVPKAREVGVARVDVDSRLQVDQHED</sequence>
<reference evidence="3" key="1">
    <citation type="submission" date="2025-08" db="UniProtKB">
        <authorList>
            <consortium name="RefSeq"/>
        </authorList>
    </citation>
    <scope>IDENTIFICATION</scope>
    <source>
        <tissue evidence="3">Leaf</tissue>
    </source>
</reference>
<dbReference type="GeneID" id="115743569"/>
<evidence type="ECO:0000313" key="3">
    <source>
        <dbReference type="RefSeq" id="XP_048138340.1"/>
    </source>
</evidence>
<protein>
    <submittedName>
        <fullName evidence="3">Uncharacterized protein LOC115743569</fullName>
    </submittedName>
</protein>
<proteinExistence type="predicted"/>
<feature type="region of interest" description="Disordered" evidence="1">
    <location>
        <begin position="56"/>
        <end position="119"/>
    </location>
</feature>
<dbReference type="RefSeq" id="XP_048138340.1">
    <property type="nucleotide sequence ID" value="XM_048282383.1"/>
</dbReference>
<organism evidence="2 3">
    <name type="scientific">Rhodamnia argentea</name>
    <dbReference type="NCBI Taxonomy" id="178133"/>
    <lineage>
        <taxon>Eukaryota</taxon>
        <taxon>Viridiplantae</taxon>
        <taxon>Streptophyta</taxon>
        <taxon>Embryophyta</taxon>
        <taxon>Tracheophyta</taxon>
        <taxon>Spermatophyta</taxon>
        <taxon>Magnoliopsida</taxon>
        <taxon>eudicotyledons</taxon>
        <taxon>Gunneridae</taxon>
        <taxon>Pentapetalae</taxon>
        <taxon>rosids</taxon>
        <taxon>malvids</taxon>
        <taxon>Myrtales</taxon>
        <taxon>Myrtaceae</taxon>
        <taxon>Myrtoideae</taxon>
        <taxon>Myrteae</taxon>
        <taxon>Australasian group</taxon>
        <taxon>Rhodamnia</taxon>
    </lineage>
</organism>
<evidence type="ECO:0000313" key="2">
    <source>
        <dbReference type="Proteomes" id="UP000827889"/>
    </source>
</evidence>
<feature type="region of interest" description="Disordered" evidence="1">
    <location>
        <begin position="1"/>
        <end position="23"/>
    </location>
</feature>
<dbReference type="Proteomes" id="UP000827889">
    <property type="component" value="Chromosome 7"/>
</dbReference>